<sequence length="35" mass="3960">MTKDLAILIGPEQDWLNSEEFLDAIADNLEKELAN</sequence>
<dbReference type="EMBL" id="CSAD01001488">
    <property type="protein sequence ID" value="COX18907.1"/>
    <property type="molecule type" value="Genomic_DNA"/>
</dbReference>
<reference evidence="4 5" key="2">
    <citation type="submission" date="2015-03" db="EMBL/GenBank/DDBJ databases">
        <authorList>
            <consortium name="Pathogen Informatics"/>
        </authorList>
    </citation>
    <scope>NUCLEOTIDE SEQUENCE [LARGE SCALE GENOMIC DNA]</scope>
    <source>
        <strain evidence="1 6">Bir 172</strain>
        <strain evidence="2 5">G09801536</strain>
        <strain evidence="4">N09902308</strain>
    </source>
</reference>
<dbReference type="Proteomes" id="UP000048948">
    <property type="component" value="Unassembled WGS sequence"/>
</dbReference>
<dbReference type="EMBL" id="CSBK01002968">
    <property type="protein sequence ID" value="CPA43517.1"/>
    <property type="molecule type" value="Genomic_DNA"/>
</dbReference>
<dbReference type="AlphaFoldDB" id="A0A655AJJ7"/>
<accession>A0A655AJJ7</accession>
<dbReference type="SUPFAM" id="SSF53659">
    <property type="entry name" value="Isocitrate/Isopropylmalate dehydrogenase-like"/>
    <property type="match status" value="1"/>
</dbReference>
<name>A0A655AJJ7_MYCTX</name>
<proteinExistence type="predicted"/>
<evidence type="ECO:0000313" key="2">
    <source>
        <dbReference type="EMBL" id="COX18907.1"/>
    </source>
</evidence>
<keyword evidence="1" id="KW-0560">Oxidoreductase</keyword>
<dbReference type="Proteomes" id="UP000045842">
    <property type="component" value="Unassembled WGS sequence"/>
</dbReference>
<dbReference type="EC" id="1.1.1.42" evidence="1"/>
<protein>
    <submittedName>
        <fullName evidence="1">Isocitrate dehydrogenase [NADP]</fullName>
        <ecNumber evidence="1">1.1.1.42</ecNumber>
    </submittedName>
</protein>
<gene>
    <name evidence="1" type="primary">icd1</name>
    <name evidence="2" type="ORF">ERS007679_04712</name>
    <name evidence="3" type="ORF">ERS007739_04603</name>
    <name evidence="1" type="ORF">ERS027646_03549</name>
</gene>
<dbReference type="GO" id="GO:0004450">
    <property type="term" value="F:isocitrate dehydrogenase (NADP+) activity"/>
    <property type="evidence" value="ECO:0007669"/>
    <property type="project" value="UniProtKB-EC"/>
</dbReference>
<dbReference type="EMBL" id="CNGE01000852">
    <property type="protein sequence ID" value="CKT42753.1"/>
    <property type="molecule type" value="Genomic_DNA"/>
</dbReference>
<dbReference type="Proteomes" id="UP000039021">
    <property type="component" value="Unassembled WGS sequence"/>
</dbReference>
<organism evidence="1 6">
    <name type="scientific">Mycobacterium tuberculosis</name>
    <dbReference type="NCBI Taxonomy" id="1773"/>
    <lineage>
        <taxon>Bacteria</taxon>
        <taxon>Bacillati</taxon>
        <taxon>Actinomycetota</taxon>
        <taxon>Actinomycetes</taxon>
        <taxon>Mycobacteriales</taxon>
        <taxon>Mycobacteriaceae</taxon>
        <taxon>Mycobacterium</taxon>
        <taxon>Mycobacterium tuberculosis complex</taxon>
    </lineage>
</organism>
<evidence type="ECO:0000313" key="5">
    <source>
        <dbReference type="Proteomes" id="UP000045842"/>
    </source>
</evidence>
<dbReference type="Gene3D" id="3.40.718.10">
    <property type="entry name" value="Isopropylmalate Dehydrogenase"/>
    <property type="match status" value="1"/>
</dbReference>
<evidence type="ECO:0000313" key="4">
    <source>
        <dbReference type="Proteomes" id="UP000039021"/>
    </source>
</evidence>
<evidence type="ECO:0000313" key="1">
    <source>
        <dbReference type="EMBL" id="CKT42753.1"/>
    </source>
</evidence>
<evidence type="ECO:0000313" key="6">
    <source>
        <dbReference type="Proteomes" id="UP000048948"/>
    </source>
</evidence>
<reference evidence="3" key="1">
    <citation type="submission" date="2015-03" db="EMBL/GenBank/DDBJ databases">
        <authorList>
            <consortium name="Pathogen Informatics"/>
            <person name="Murphy D."/>
        </authorList>
    </citation>
    <scope>NUCLEOTIDE SEQUENCE</scope>
    <source>
        <strain evidence="3">N09902308</strain>
    </source>
</reference>
<evidence type="ECO:0000313" key="3">
    <source>
        <dbReference type="EMBL" id="CPA43517.1"/>
    </source>
</evidence>